<evidence type="ECO:0000313" key="6">
    <source>
        <dbReference type="EMBL" id="ADD40969.1"/>
    </source>
</evidence>
<keyword evidence="1" id="KW-0805">Transcription regulation</keyword>
<dbReference type="SUPFAM" id="SSF46689">
    <property type="entry name" value="Homeodomain-like"/>
    <property type="match status" value="1"/>
</dbReference>
<feature type="domain" description="HTH tetR-type" evidence="5">
    <location>
        <begin position="18"/>
        <end position="78"/>
    </location>
</feature>
<gene>
    <name evidence="6" type="ordered locus">Snas_1260</name>
</gene>
<evidence type="ECO:0000256" key="2">
    <source>
        <dbReference type="ARBA" id="ARBA00023125"/>
    </source>
</evidence>
<dbReference type="InterPro" id="IPR001647">
    <property type="entry name" value="HTH_TetR"/>
</dbReference>
<keyword evidence="2 4" id="KW-0238">DNA-binding</keyword>
<evidence type="ECO:0000256" key="1">
    <source>
        <dbReference type="ARBA" id="ARBA00023015"/>
    </source>
</evidence>
<dbReference type="PANTHER" id="PTHR30055">
    <property type="entry name" value="HTH-TYPE TRANSCRIPTIONAL REGULATOR RUTR"/>
    <property type="match status" value="1"/>
</dbReference>
<feature type="DNA-binding region" description="H-T-H motif" evidence="4">
    <location>
        <begin position="41"/>
        <end position="60"/>
    </location>
</feature>
<dbReference type="InterPro" id="IPR009057">
    <property type="entry name" value="Homeodomain-like_sf"/>
</dbReference>
<evidence type="ECO:0000313" key="7">
    <source>
        <dbReference type="Proteomes" id="UP000000844"/>
    </source>
</evidence>
<dbReference type="eggNOG" id="COG1309">
    <property type="taxonomic scope" value="Bacteria"/>
</dbReference>
<name>D3PU23_STANL</name>
<keyword evidence="7" id="KW-1185">Reference proteome</keyword>
<dbReference type="Proteomes" id="UP000000844">
    <property type="component" value="Chromosome"/>
</dbReference>
<dbReference type="AlphaFoldDB" id="D3PU23"/>
<evidence type="ECO:0000256" key="3">
    <source>
        <dbReference type="ARBA" id="ARBA00023163"/>
    </source>
</evidence>
<dbReference type="EMBL" id="CP001778">
    <property type="protein sequence ID" value="ADD40969.1"/>
    <property type="molecule type" value="Genomic_DNA"/>
</dbReference>
<protein>
    <submittedName>
        <fullName evidence="6">Transcriptional regulator, TetR family</fullName>
    </submittedName>
</protein>
<sequence length="222" mass="23965">MTATKPRKAGRPRKEEATDTRTVLLDAALKLFVAKGFAATSVRMIARAAGLSDGGLYAHFPSKQAVYDELLASAGPGVVDGMVAELLPEAGTPPQDPETFLTQLVGRILDYFETPAARDFSLLLLREEIPGNGDLVTAMIDKGAAALGPVVTEWAKAGHLPDRVRQRLDAGTVTGESLMWELLAPLGFVRLVYLHGTDESRAEGRRRADAHLEFFLNAVVRD</sequence>
<dbReference type="HOGENOM" id="CLU_069356_12_4_11"/>
<dbReference type="RefSeq" id="WP_013016540.1">
    <property type="nucleotide sequence ID" value="NC_013947.1"/>
</dbReference>
<proteinExistence type="predicted"/>
<dbReference type="Gene3D" id="1.10.357.10">
    <property type="entry name" value="Tetracycline Repressor, domain 2"/>
    <property type="match status" value="1"/>
</dbReference>
<evidence type="ECO:0000256" key="4">
    <source>
        <dbReference type="PROSITE-ProRule" id="PRU00335"/>
    </source>
</evidence>
<evidence type="ECO:0000259" key="5">
    <source>
        <dbReference type="PROSITE" id="PS50977"/>
    </source>
</evidence>
<dbReference type="PROSITE" id="PS01081">
    <property type="entry name" value="HTH_TETR_1"/>
    <property type="match status" value="1"/>
</dbReference>
<dbReference type="PROSITE" id="PS50977">
    <property type="entry name" value="HTH_TETR_2"/>
    <property type="match status" value="1"/>
</dbReference>
<dbReference type="PANTHER" id="PTHR30055:SF240">
    <property type="entry name" value="HTH-TYPE TRANSCRIPTIONAL REGULATOR ACRR"/>
    <property type="match status" value="1"/>
</dbReference>
<organism evidence="6 7">
    <name type="scientific">Stackebrandtia nassauensis (strain DSM 44728 / CIP 108903 / NRRL B-16338 / NBRC 102104 / LLR-40K-21)</name>
    <dbReference type="NCBI Taxonomy" id="446470"/>
    <lineage>
        <taxon>Bacteria</taxon>
        <taxon>Bacillati</taxon>
        <taxon>Actinomycetota</taxon>
        <taxon>Actinomycetes</taxon>
        <taxon>Glycomycetales</taxon>
        <taxon>Glycomycetaceae</taxon>
        <taxon>Stackebrandtia</taxon>
    </lineage>
</organism>
<dbReference type="Pfam" id="PF00440">
    <property type="entry name" value="TetR_N"/>
    <property type="match status" value="1"/>
</dbReference>
<reference evidence="6 7" key="1">
    <citation type="journal article" date="2009" name="Stand. Genomic Sci.">
        <title>Complete genome sequence of Stackebrandtia nassauensis type strain (LLR-40K-21).</title>
        <authorList>
            <person name="Munk C."/>
            <person name="Lapidus A."/>
            <person name="Copeland A."/>
            <person name="Jando M."/>
            <person name="Mayilraj S."/>
            <person name="Glavina Del Rio T."/>
            <person name="Nolan M."/>
            <person name="Chen F."/>
            <person name="Lucas S."/>
            <person name="Tice H."/>
            <person name="Cheng J.F."/>
            <person name="Han C."/>
            <person name="Detter J.C."/>
            <person name="Bruce D."/>
            <person name="Goodwin L."/>
            <person name="Chain P."/>
            <person name="Pitluck S."/>
            <person name="Goker M."/>
            <person name="Ovchinikova G."/>
            <person name="Pati A."/>
            <person name="Ivanova N."/>
            <person name="Mavromatis K."/>
            <person name="Chen A."/>
            <person name="Palaniappan K."/>
            <person name="Land M."/>
            <person name="Hauser L."/>
            <person name="Chang Y.J."/>
            <person name="Jeffries C.D."/>
            <person name="Bristow J."/>
            <person name="Eisen J.A."/>
            <person name="Markowitz V."/>
            <person name="Hugenholtz P."/>
            <person name="Kyrpides N.C."/>
            <person name="Klenk H.P."/>
        </authorList>
    </citation>
    <scope>NUCLEOTIDE SEQUENCE [LARGE SCALE GENOMIC DNA]</scope>
    <source>
        <strain evidence="7">DSM 44728 / CIP 108903 / NRRL B-16338 / NBRC 102104 / LLR-40K-21</strain>
    </source>
</reference>
<accession>D3PU23</accession>
<dbReference type="InterPro" id="IPR023772">
    <property type="entry name" value="DNA-bd_HTH_TetR-type_CS"/>
</dbReference>
<dbReference type="GO" id="GO:0000976">
    <property type="term" value="F:transcription cis-regulatory region binding"/>
    <property type="evidence" value="ECO:0007669"/>
    <property type="project" value="TreeGrafter"/>
</dbReference>
<dbReference type="KEGG" id="sna:Snas_1260"/>
<dbReference type="PRINTS" id="PR00455">
    <property type="entry name" value="HTHTETR"/>
</dbReference>
<dbReference type="STRING" id="446470.Snas_1260"/>
<dbReference type="InterPro" id="IPR050109">
    <property type="entry name" value="HTH-type_TetR-like_transc_reg"/>
</dbReference>
<dbReference type="OrthoDB" id="9805134at2"/>
<keyword evidence="3" id="KW-0804">Transcription</keyword>
<dbReference type="GO" id="GO:0003700">
    <property type="term" value="F:DNA-binding transcription factor activity"/>
    <property type="evidence" value="ECO:0007669"/>
    <property type="project" value="TreeGrafter"/>
</dbReference>